<comment type="caution">
    <text evidence="4">The sequence shown here is derived from an EMBL/GenBank/DDBJ whole genome shotgun (WGS) entry which is preliminary data.</text>
</comment>
<name>A0AAN6P8Z0_9PEZI</name>
<evidence type="ECO:0000256" key="1">
    <source>
        <dbReference type="ARBA" id="ARBA00008072"/>
    </source>
</evidence>
<dbReference type="SMART" id="SM00829">
    <property type="entry name" value="PKS_ER"/>
    <property type="match status" value="1"/>
</dbReference>
<dbReference type="InterPro" id="IPR011032">
    <property type="entry name" value="GroES-like_sf"/>
</dbReference>
<feature type="domain" description="Enoyl reductase (ER)" evidence="3">
    <location>
        <begin position="16"/>
        <end position="347"/>
    </location>
</feature>
<evidence type="ECO:0000313" key="5">
    <source>
        <dbReference type="Proteomes" id="UP001303115"/>
    </source>
</evidence>
<reference evidence="5" key="1">
    <citation type="journal article" date="2023" name="Mol. Phylogenet. Evol.">
        <title>Genome-scale phylogeny and comparative genomics of the fungal order Sordariales.</title>
        <authorList>
            <person name="Hensen N."/>
            <person name="Bonometti L."/>
            <person name="Westerberg I."/>
            <person name="Brannstrom I.O."/>
            <person name="Guillou S."/>
            <person name="Cros-Aarteil S."/>
            <person name="Calhoun S."/>
            <person name="Haridas S."/>
            <person name="Kuo A."/>
            <person name="Mondo S."/>
            <person name="Pangilinan J."/>
            <person name="Riley R."/>
            <person name="LaButti K."/>
            <person name="Andreopoulos B."/>
            <person name="Lipzen A."/>
            <person name="Chen C."/>
            <person name="Yan M."/>
            <person name="Daum C."/>
            <person name="Ng V."/>
            <person name="Clum A."/>
            <person name="Steindorff A."/>
            <person name="Ohm R.A."/>
            <person name="Martin F."/>
            <person name="Silar P."/>
            <person name="Natvig D.O."/>
            <person name="Lalanne C."/>
            <person name="Gautier V."/>
            <person name="Ament-Velasquez S.L."/>
            <person name="Kruys A."/>
            <person name="Hutchinson M.I."/>
            <person name="Powell A.J."/>
            <person name="Barry K."/>
            <person name="Miller A.N."/>
            <person name="Grigoriev I.V."/>
            <person name="Debuchy R."/>
            <person name="Gladieux P."/>
            <person name="Hiltunen Thoren M."/>
            <person name="Johannesson H."/>
        </authorList>
    </citation>
    <scope>NUCLEOTIDE SEQUENCE [LARGE SCALE GENOMIC DNA]</scope>
    <source>
        <strain evidence="5">CBS 284.82</strain>
    </source>
</reference>
<dbReference type="InterPro" id="IPR020843">
    <property type="entry name" value="ER"/>
</dbReference>
<organism evidence="4 5">
    <name type="scientific">Parachaetomium inaequale</name>
    <dbReference type="NCBI Taxonomy" id="2588326"/>
    <lineage>
        <taxon>Eukaryota</taxon>
        <taxon>Fungi</taxon>
        <taxon>Dikarya</taxon>
        <taxon>Ascomycota</taxon>
        <taxon>Pezizomycotina</taxon>
        <taxon>Sordariomycetes</taxon>
        <taxon>Sordariomycetidae</taxon>
        <taxon>Sordariales</taxon>
        <taxon>Chaetomiaceae</taxon>
        <taxon>Parachaetomium</taxon>
    </lineage>
</organism>
<dbReference type="SUPFAM" id="SSF50129">
    <property type="entry name" value="GroES-like"/>
    <property type="match status" value="1"/>
</dbReference>
<dbReference type="GO" id="GO:0016651">
    <property type="term" value="F:oxidoreductase activity, acting on NAD(P)H"/>
    <property type="evidence" value="ECO:0007669"/>
    <property type="project" value="InterPro"/>
</dbReference>
<evidence type="ECO:0000313" key="4">
    <source>
        <dbReference type="EMBL" id="KAK4032945.1"/>
    </source>
</evidence>
<dbReference type="Pfam" id="PF08240">
    <property type="entry name" value="ADH_N"/>
    <property type="match status" value="1"/>
</dbReference>
<dbReference type="Proteomes" id="UP001303115">
    <property type="component" value="Unassembled WGS sequence"/>
</dbReference>
<dbReference type="PANTHER" id="PTHR45348">
    <property type="entry name" value="HYPOTHETICAL OXIDOREDUCTASE (EUROFUNG)"/>
    <property type="match status" value="1"/>
</dbReference>
<proteinExistence type="inferred from homology"/>
<keyword evidence="5" id="KW-1185">Reference proteome</keyword>
<dbReference type="AlphaFoldDB" id="A0AAN6P8Z0"/>
<evidence type="ECO:0000259" key="3">
    <source>
        <dbReference type="SMART" id="SM00829"/>
    </source>
</evidence>
<keyword evidence="2" id="KW-0560">Oxidoreductase</keyword>
<dbReference type="Gene3D" id="3.40.50.720">
    <property type="entry name" value="NAD(P)-binding Rossmann-like Domain"/>
    <property type="match status" value="1"/>
</dbReference>
<comment type="similarity">
    <text evidence="1">Belongs to the zinc-containing alcohol dehydrogenase family.</text>
</comment>
<dbReference type="Gene3D" id="3.90.180.10">
    <property type="entry name" value="Medium-chain alcohol dehydrogenases, catalytic domain"/>
    <property type="match status" value="1"/>
</dbReference>
<evidence type="ECO:0000256" key="2">
    <source>
        <dbReference type="ARBA" id="ARBA00023002"/>
    </source>
</evidence>
<dbReference type="EMBL" id="MU854562">
    <property type="protein sequence ID" value="KAK4032945.1"/>
    <property type="molecule type" value="Genomic_DNA"/>
</dbReference>
<protein>
    <submittedName>
        <fullName evidence="4">Chaperonin 10-like protein</fullName>
    </submittedName>
</protein>
<sequence length="349" mass="35795">MSNATANLAALLPSAGGQFVVEERPIPSPGPEDILLRNHAAALNPIDWKRQAFGIAIPTYPSIFGSDAAGVVAAVGSAVTSFKPGDRVIASADGMGTGNIDRAAFQTYTVVSASAAAKLPDTLTFNEGATLPTALGTAAIALFDVLGLPTASITANKGPSTAKQGILVWGGASSTGSATVQLARLAGLTVFATASPQHHERVRALGATAVVDYRSPTVVDELVAAARQAGVDITLAADALTKAETVSPVVDVLSRFEGPKKVATLGLWPEQVARPEGVEAASVRGLKIWEERRDLSVLLFNEHLGAWLEKGEVVPGTVRVVDGGLGGLQGALDELKKGGVSGEKLVVEI</sequence>
<dbReference type="SUPFAM" id="SSF51735">
    <property type="entry name" value="NAD(P)-binding Rossmann-fold domains"/>
    <property type="match status" value="1"/>
</dbReference>
<gene>
    <name evidence="4" type="ORF">C8A01DRAFT_20053</name>
</gene>
<accession>A0AAN6P8Z0</accession>
<dbReference type="InterPro" id="IPR036291">
    <property type="entry name" value="NAD(P)-bd_dom_sf"/>
</dbReference>
<dbReference type="InterPro" id="IPR013149">
    <property type="entry name" value="ADH-like_C"/>
</dbReference>
<dbReference type="InterPro" id="IPR013154">
    <property type="entry name" value="ADH-like_N"/>
</dbReference>
<dbReference type="PANTHER" id="PTHR45348:SF2">
    <property type="entry name" value="ZINC-TYPE ALCOHOL DEHYDROGENASE-LIKE PROTEIN C2E1P3.01"/>
    <property type="match status" value="1"/>
</dbReference>
<dbReference type="InterPro" id="IPR047122">
    <property type="entry name" value="Trans-enoyl_RdTase-like"/>
</dbReference>
<dbReference type="Pfam" id="PF00107">
    <property type="entry name" value="ADH_zinc_N"/>
    <property type="match status" value="1"/>
</dbReference>
<dbReference type="CDD" id="cd08249">
    <property type="entry name" value="enoyl_reductase_like"/>
    <property type="match status" value="1"/>
</dbReference>